<dbReference type="OrthoDB" id="8931947at2759"/>
<sequence length="710" mass="75344">MLTGKYKASVTQHDESCLLQMTEASGVMEEEFTTARLYISKMKSEVRSVVSRSRQLEVSLTENTGRMEANETELSACQLLVSQLQAKVCSLTEALQGLEQKKRQLEESQDALMEEAAKLHAQGKMQHGKVTDKEKEHMSRLQDAEEMKRTLEEQMENHREVHHKQLSRLRDEIELKHREGSASKSTLTQALQLEVRKLQSDCDKLKAEDHNKEQKLQKLIRGTSQRGPEGSGGHGGAWARELQTLNHLRKVFIEDLGARAEDHLLREQPGAAQQGPQAGNNTPALTGLQAGNNTPALTGPQTDTPALTGPQAGNNTPALTGPQTGNNTPALTGLQAGNNTPALTGLQAGNNTPALTGPQTGNNTPALTGPQTGNNTPALTGLQAGNNTPALTGLQAGNNTPALTGLQAGNNTPALTGPQTGTPALTGPQTETPALTGPQTETPALTGPQTDTPALTGPQTDTPALTGPQTDTPALTVPQTDTPALTAPQTGALTGPQTETPALTGPQTDTPALTGPQTDTPALTGPQTDTPALTGPQTETPALTVNVLVDVLINVPLCVGQLVRDNADLRCELPKLEKRLRATAERVKALEAALREAKGAAMRDRKRYQQEVDRIKEVVLSNSVSRRGQTAQIERAIITIIPPPLPSDPPSEGGGRPVPAICPPDSSSPITASRTGLSLPFSTDDSIHFLRISLTTLPLLEPDLCLHNHS</sequence>
<dbReference type="CDD" id="cd23649">
    <property type="entry name" value="Khc_CBD_cc"/>
    <property type="match status" value="1"/>
</dbReference>
<evidence type="ECO:0000256" key="2">
    <source>
        <dbReference type="ARBA" id="ARBA00022490"/>
    </source>
</evidence>
<evidence type="ECO:0000256" key="9">
    <source>
        <dbReference type="SAM" id="Coils"/>
    </source>
</evidence>
<feature type="compositionally biased region" description="Polar residues" evidence="10">
    <location>
        <begin position="665"/>
        <end position="674"/>
    </location>
</feature>
<keyword evidence="2" id="KW-0963">Cytoplasm</keyword>
<evidence type="ECO:0000256" key="7">
    <source>
        <dbReference type="ARBA" id="ARBA00023175"/>
    </source>
</evidence>
<evidence type="ECO:0000256" key="1">
    <source>
        <dbReference type="ARBA" id="ARBA00004245"/>
    </source>
</evidence>
<evidence type="ECO:0000256" key="5">
    <source>
        <dbReference type="ARBA" id="ARBA00022840"/>
    </source>
</evidence>
<evidence type="ECO:0000256" key="10">
    <source>
        <dbReference type="SAM" id="MobiDB-lite"/>
    </source>
</evidence>
<keyword evidence="5" id="KW-0067">ATP-binding</keyword>
<evidence type="ECO:0000313" key="12">
    <source>
        <dbReference type="Proteomes" id="UP000518266"/>
    </source>
</evidence>
<gene>
    <name evidence="11" type="ORF">F7725_002718</name>
</gene>
<name>A0A7J5Y503_DISMA</name>
<keyword evidence="7" id="KW-0505">Motor protein</keyword>
<feature type="coiled-coil region" evidence="9">
    <location>
        <begin position="566"/>
        <end position="600"/>
    </location>
</feature>
<feature type="region of interest" description="Disordered" evidence="10">
    <location>
        <begin position="207"/>
        <end position="237"/>
    </location>
</feature>
<keyword evidence="12" id="KW-1185">Reference proteome</keyword>
<keyword evidence="6 9" id="KW-0175">Coiled coil</keyword>
<evidence type="ECO:0000256" key="3">
    <source>
        <dbReference type="ARBA" id="ARBA00022701"/>
    </source>
</evidence>
<proteinExistence type="predicted"/>
<evidence type="ECO:0000256" key="6">
    <source>
        <dbReference type="ARBA" id="ARBA00023054"/>
    </source>
</evidence>
<feature type="compositionally biased region" description="Basic and acidic residues" evidence="10">
    <location>
        <begin position="207"/>
        <end position="216"/>
    </location>
</feature>
<comment type="subcellular location">
    <subcellularLocation>
        <location evidence="1">Cytoplasm</location>
        <location evidence="1">Cytoskeleton</location>
    </subcellularLocation>
</comment>
<dbReference type="EMBL" id="JAAKFY010000018">
    <property type="protein sequence ID" value="KAF3843869.1"/>
    <property type="molecule type" value="Genomic_DNA"/>
</dbReference>
<feature type="compositionally biased region" description="Polar residues" evidence="10">
    <location>
        <begin position="280"/>
        <end position="527"/>
    </location>
</feature>
<dbReference type="Proteomes" id="UP000518266">
    <property type="component" value="Unassembled WGS sequence"/>
</dbReference>
<keyword evidence="3" id="KW-0493">Microtubule</keyword>
<evidence type="ECO:0000313" key="11">
    <source>
        <dbReference type="EMBL" id="KAF3843869.1"/>
    </source>
</evidence>
<feature type="region of interest" description="Disordered" evidence="10">
    <location>
        <begin position="642"/>
        <end position="674"/>
    </location>
</feature>
<reference evidence="11 12" key="1">
    <citation type="submission" date="2020-03" db="EMBL/GenBank/DDBJ databases">
        <title>Dissostichus mawsoni Genome sequencing and assembly.</title>
        <authorList>
            <person name="Park H."/>
        </authorList>
    </citation>
    <scope>NUCLEOTIDE SEQUENCE [LARGE SCALE GENOMIC DNA]</scope>
    <source>
        <strain evidence="11">DM0001</strain>
        <tissue evidence="11">Muscle</tissue>
    </source>
</reference>
<keyword evidence="8" id="KW-0206">Cytoskeleton</keyword>
<feature type="compositionally biased region" description="Low complexity" evidence="10">
    <location>
        <begin position="268"/>
        <end position="279"/>
    </location>
</feature>
<accession>A0A7J5Y503</accession>
<dbReference type="InterPro" id="IPR059182">
    <property type="entry name" value="Khc_C"/>
</dbReference>
<dbReference type="AlphaFoldDB" id="A0A7J5Y503"/>
<feature type="region of interest" description="Disordered" evidence="10">
    <location>
        <begin position="268"/>
        <end position="527"/>
    </location>
</feature>
<protein>
    <submittedName>
        <fullName evidence="11">Uncharacterized protein</fullName>
    </submittedName>
</protein>
<keyword evidence="4" id="KW-0547">Nucleotide-binding</keyword>
<organism evidence="11 12">
    <name type="scientific">Dissostichus mawsoni</name>
    <name type="common">Antarctic cod</name>
    <dbReference type="NCBI Taxonomy" id="36200"/>
    <lineage>
        <taxon>Eukaryota</taxon>
        <taxon>Metazoa</taxon>
        <taxon>Chordata</taxon>
        <taxon>Craniata</taxon>
        <taxon>Vertebrata</taxon>
        <taxon>Euteleostomi</taxon>
        <taxon>Actinopterygii</taxon>
        <taxon>Neopterygii</taxon>
        <taxon>Teleostei</taxon>
        <taxon>Neoteleostei</taxon>
        <taxon>Acanthomorphata</taxon>
        <taxon>Eupercaria</taxon>
        <taxon>Perciformes</taxon>
        <taxon>Notothenioidei</taxon>
        <taxon>Nototheniidae</taxon>
        <taxon>Dissostichus</taxon>
    </lineage>
</organism>
<comment type="caution">
    <text evidence="11">The sequence shown here is derived from an EMBL/GenBank/DDBJ whole genome shotgun (WGS) entry which is preliminary data.</text>
</comment>
<evidence type="ECO:0000256" key="8">
    <source>
        <dbReference type="ARBA" id="ARBA00023212"/>
    </source>
</evidence>
<evidence type="ECO:0000256" key="4">
    <source>
        <dbReference type="ARBA" id="ARBA00022741"/>
    </source>
</evidence>